<feature type="signal peptide" evidence="1">
    <location>
        <begin position="1"/>
        <end position="21"/>
    </location>
</feature>
<dbReference type="EMBL" id="ACGU01000049">
    <property type="protein sequence ID" value="EEJ72056.1"/>
    <property type="molecule type" value="Genomic_DNA"/>
</dbReference>
<name>C2EN14_9LACO</name>
<evidence type="ECO:0000313" key="3">
    <source>
        <dbReference type="Proteomes" id="UP000005583"/>
    </source>
</evidence>
<proteinExistence type="predicted"/>
<dbReference type="PATRIC" id="fig|525365.8.peg.2158"/>
<dbReference type="HOGENOM" id="CLU_1407198_0_0_9"/>
<dbReference type="PROSITE" id="PS51257">
    <property type="entry name" value="PROKAR_LIPOPROTEIN"/>
    <property type="match status" value="1"/>
</dbReference>
<protein>
    <recommendedName>
        <fullName evidence="4">DUF4767 domain-containing protein</fullName>
    </recommendedName>
</protein>
<comment type="caution">
    <text evidence="2">The sequence shown here is derived from an EMBL/GenBank/DDBJ whole genome shotgun (WGS) entry which is preliminary data.</text>
</comment>
<dbReference type="Proteomes" id="UP000005583">
    <property type="component" value="Unassembled WGS sequence"/>
</dbReference>
<dbReference type="AlphaFoldDB" id="C2EN14"/>
<feature type="chain" id="PRO_5039594798" description="DUF4767 domain-containing protein" evidence="1">
    <location>
        <begin position="22"/>
        <end position="195"/>
    </location>
</feature>
<dbReference type="eggNOG" id="ENOG5030PQ9">
    <property type="taxonomic scope" value="Bacteria"/>
</dbReference>
<dbReference type="RefSeq" id="WP_007125588.1">
    <property type="nucleotide sequence ID" value="NZ_AZFO01000009.1"/>
</dbReference>
<reference evidence="2 3" key="1">
    <citation type="submission" date="2009-01" db="EMBL/GenBank/DDBJ databases">
        <authorList>
            <person name="Qin X."/>
            <person name="Bachman B."/>
            <person name="Battles P."/>
            <person name="Bell A."/>
            <person name="Bess C."/>
            <person name="Bickham C."/>
            <person name="Chaboub L."/>
            <person name="Chen D."/>
            <person name="Coyle M."/>
            <person name="Deiros D.R."/>
            <person name="Dinh H."/>
            <person name="Forbes L."/>
            <person name="Fowler G."/>
            <person name="Francisco L."/>
            <person name="Fu Q."/>
            <person name="Gubbala S."/>
            <person name="Hale W."/>
            <person name="Han Y."/>
            <person name="Hemphill L."/>
            <person name="Highlander S.K."/>
            <person name="Hirani K."/>
            <person name="Hogues M."/>
            <person name="Jackson L."/>
            <person name="Jakkamsetti A."/>
            <person name="Javaid M."/>
            <person name="Jiang H."/>
            <person name="Korchina V."/>
            <person name="Kovar C."/>
            <person name="Lara F."/>
            <person name="Lee S."/>
            <person name="Mata R."/>
            <person name="Mathew T."/>
            <person name="Moen C."/>
            <person name="Morales K."/>
            <person name="Munidasa M."/>
            <person name="Nazareth L."/>
            <person name="Ngo R."/>
            <person name="Nguyen L."/>
            <person name="Okwuonu G."/>
            <person name="Ongeri F."/>
            <person name="Patil S."/>
            <person name="Petrosino J."/>
            <person name="Pham C."/>
            <person name="Pham P."/>
            <person name="Pu L.-L."/>
            <person name="Puazo M."/>
            <person name="Raj R."/>
            <person name="Reid J."/>
            <person name="Rouhana J."/>
            <person name="Saada N."/>
            <person name="Shang Y."/>
            <person name="Simmons D."/>
            <person name="Thornton R."/>
            <person name="Warren J."/>
            <person name="Weissenberger G."/>
            <person name="Zhang J."/>
            <person name="Zhang L."/>
            <person name="Zhou C."/>
            <person name="Zhu D."/>
            <person name="Muzny D."/>
            <person name="Worley K."/>
            <person name="Gibbs R."/>
        </authorList>
    </citation>
    <scope>NUCLEOTIDE SEQUENCE [LARGE SCALE GENOMIC DNA]</scope>
    <source>
        <strain evidence="2 3">DSM 16047</strain>
    </source>
</reference>
<keyword evidence="1" id="KW-0732">Signal</keyword>
<dbReference type="OrthoDB" id="2311528at2"/>
<evidence type="ECO:0000256" key="1">
    <source>
        <dbReference type="SAM" id="SignalP"/>
    </source>
</evidence>
<gene>
    <name evidence="2" type="ORF">HMPREF0548_1060</name>
</gene>
<organism evidence="2 3">
    <name type="scientific">Lactobacillus ultunensis DSM 16047</name>
    <dbReference type="NCBI Taxonomy" id="525365"/>
    <lineage>
        <taxon>Bacteria</taxon>
        <taxon>Bacillati</taxon>
        <taxon>Bacillota</taxon>
        <taxon>Bacilli</taxon>
        <taxon>Lactobacillales</taxon>
        <taxon>Lactobacillaceae</taxon>
        <taxon>Lactobacillus</taxon>
    </lineage>
</organism>
<evidence type="ECO:0008006" key="4">
    <source>
        <dbReference type="Google" id="ProtNLM"/>
    </source>
</evidence>
<keyword evidence="3" id="KW-1185">Reference proteome</keyword>
<evidence type="ECO:0000313" key="2">
    <source>
        <dbReference type="EMBL" id="EEJ72056.1"/>
    </source>
</evidence>
<accession>C2EN14</accession>
<sequence>MKFKKFILANFILLIGMSLSACNHHSEEHANSSSKSVQIRKSTSSISKKKSFKIDLHKKYKGFKLTTVPEEFRGTWYRGNPYDKKATKLIITKHTINGAVTYRKVDANLRLDHNSEKQNKEYAGNAIMISTTDNSLKERGFLDAVDMVYKVGNFKGHPCLFMSYGTNPKAVNGVVFRDKNTALKYRKYDFSKVRP</sequence>
<dbReference type="STRING" id="525365.HMPREF0548_1060"/>